<comment type="caution">
    <text evidence="8">The sequence shown here is derived from an EMBL/GenBank/DDBJ whole genome shotgun (WGS) entry which is preliminary data.</text>
</comment>
<dbReference type="Gene3D" id="2.30.29.30">
    <property type="entry name" value="Pleckstrin-homology domain (PH domain)/Phosphotyrosine-binding domain (PTB)"/>
    <property type="match status" value="1"/>
</dbReference>
<dbReference type="EMBL" id="JABFOF010000001">
    <property type="protein sequence ID" value="KAG2408347.1"/>
    <property type="molecule type" value="Genomic_DNA"/>
</dbReference>
<name>A0A8T0L871_PHAAN</name>
<comment type="similarity">
    <text evidence="2">Belongs to the OSBP family.</text>
</comment>
<organism evidence="8 9">
    <name type="scientific">Phaseolus angularis</name>
    <name type="common">Azuki bean</name>
    <name type="synonym">Vigna angularis</name>
    <dbReference type="NCBI Taxonomy" id="3914"/>
    <lineage>
        <taxon>Eukaryota</taxon>
        <taxon>Viridiplantae</taxon>
        <taxon>Streptophyta</taxon>
        <taxon>Embryophyta</taxon>
        <taxon>Tracheophyta</taxon>
        <taxon>Spermatophyta</taxon>
        <taxon>Magnoliopsida</taxon>
        <taxon>eudicotyledons</taxon>
        <taxon>Gunneridae</taxon>
        <taxon>Pentapetalae</taxon>
        <taxon>rosids</taxon>
        <taxon>fabids</taxon>
        <taxon>Fabales</taxon>
        <taxon>Fabaceae</taxon>
        <taxon>Papilionoideae</taxon>
        <taxon>50 kb inversion clade</taxon>
        <taxon>NPAAA clade</taxon>
        <taxon>indigoferoid/millettioid clade</taxon>
        <taxon>Phaseoleae</taxon>
        <taxon>Vigna</taxon>
    </lineage>
</organism>
<keyword evidence="5" id="KW-0445">Lipid transport</keyword>
<protein>
    <submittedName>
        <fullName evidence="8">Oxysterol-binding protein-related protein</fullName>
    </submittedName>
</protein>
<dbReference type="GO" id="GO:0032934">
    <property type="term" value="F:sterol binding"/>
    <property type="evidence" value="ECO:0007669"/>
    <property type="project" value="TreeGrafter"/>
</dbReference>
<dbReference type="InterPro" id="IPR000648">
    <property type="entry name" value="Oxysterol-bd"/>
</dbReference>
<dbReference type="SUPFAM" id="SSF144000">
    <property type="entry name" value="Oxysterol-binding protein-like"/>
    <property type="match status" value="1"/>
</dbReference>
<proteinExistence type="inferred from homology"/>
<dbReference type="InterPro" id="IPR001849">
    <property type="entry name" value="PH_domain"/>
</dbReference>
<keyword evidence="4" id="KW-0175">Coiled coil</keyword>
<dbReference type="AlphaFoldDB" id="A0A8T0L871"/>
<dbReference type="SUPFAM" id="SSF50729">
    <property type="entry name" value="PH domain-like"/>
    <property type="match status" value="1"/>
</dbReference>
<evidence type="ECO:0000313" key="9">
    <source>
        <dbReference type="Proteomes" id="UP000743370"/>
    </source>
</evidence>
<dbReference type="PANTHER" id="PTHR10972:SF88">
    <property type="entry name" value="OXYSTEROL-BINDING PROTEIN-RELATED PROTEIN 2B"/>
    <property type="match status" value="1"/>
</dbReference>
<evidence type="ECO:0000256" key="2">
    <source>
        <dbReference type="ARBA" id="ARBA00008842"/>
    </source>
</evidence>
<comment type="function">
    <text evidence="1">May be involved in the transport of sterols.</text>
</comment>
<dbReference type="Gene3D" id="2.40.160.120">
    <property type="match status" value="1"/>
</dbReference>
<dbReference type="PROSITE" id="PS50003">
    <property type="entry name" value="PH_DOMAIN"/>
    <property type="match status" value="1"/>
</dbReference>
<dbReference type="Pfam" id="PF15413">
    <property type="entry name" value="PH_11"/>
    <property type="match status" value="1"/>
</dbReference>
<dbReference type="InterPro" id="IPR011993">
    <property type="entry name" value="PH-like_dom_sf"/>
</dbReference>
<accession>A0A8T0L871</accession>
<reference evidence="8 9" key="1">
    <citation type="submission" date="2020-05" db="EMBL/GenBank/DDBJ databases">
        <title>Vigna angularis (adzuki bean) Var. LongXiaoDou No. 4 denovo assembly.</title>
        <authorList>
            <person name="Xiang H."/>
        </authorList>
    </citation>
    <scope>NUCLEOTIDE SEQUENCE [LARGE SCALE GENOMIC DNA]</scope>
    <source>
        <tissue evidence="8">Leaf</tissue>
    </source>
</reference>
<gene>
    <name evidence="8" type="ORF">HKW66_Vig0031690</name>
</gene>
<dbReference type="Proteomes" id="UP000743370">
    <property type="component" value="Unassembled WGS sequence"/>
</dbReference>
<evidence type="ECO:0000259" key="7">
    <source>
        <dbReference type="PROSITE" id="PS50003"/>
    </source>
</evidence>
<dbReference type="Gene3D" id="3.30.70.3490">
    <property type="match status" value="1"/>
</dbReference>
<dbReference type="FunFam" id="2.40.160.120:FF:000006">
    <property type="entry name" value="oxysterol-binding protein-related protein 1D isoform X1"/>
    <property type="match status" value="1"/>
</dbReference>
<keyword evidence="3" id="KW-0813">Transport</keyword>
<dbReference type="GO" id="GO:0005829">
    <property type="term" value="C:cytosol"/>
    <property type="evidence" value="ECO:0007669"/>
    <property type="project" value="TreeGrafter"/>
</dbReference>
<keyword evidence="6" id="KW-0446">Lipid-binding</keyword>
<dbReference type="Pfam" id="PF01237">
    <property type="entry name" value="Oxysterol_BP"/>
    <property type="match status" value="1"/>
</dbReference>
<dbReference type="GO" id="GO:0016020">
    <property type="term" value="C:membrane"/>
    <property type="evidence" value="ECO:0007669"/>
    <property type="project" value="TreeGrafter"/>
</dbReference>
<evidence type="ECO:0000313" key="8">
    <source>
        <dbReference type="EMBL" id="KAG2408347.1"/>
    </source>
</evidence>
<dbReference type="GO" id="GO:0006869">
    <property type="term" value="P:lipid transport"/>
    <property type="evidence" value="ECO:0007669"/>
    <property type="project" value="UniProtKB-KW"/>
</dbReference>
<dbReference type="FunFam" id="3.30.70.3490:FF:000013">
    <property type="entry name" value="Oxysterol-binding protein-related protein 2A"/>
    <property type="match status" value="1"/>
</dbReference>
<evidence type="ECO:0000256" key="4">
    <source>
        <dbReference type="ARBA" id="ARBA00023054"/>
    </source>
</evidence>
<evidence type="ECO:0000256" key="5">
    <source>
        <dbReference type="ARBA" id="ARBA00023055"/>
    </source>
</evidence>
<dbReference type="SMART" id="SM00233">
    <property type="entry name" value="PH"/>
    <property type="match status" value="1"/>
</dbReference>
<evidence type="ECO:0000256" key="1">
    <source>
        <dbReference type="ARBA" id="ARBA00003361"/>
    </source>
</evidence>
<dbReference type="PANTHER" id="PTHR10972">
    <property type="entry name" value="OXYSTEROL-BINDING PROTEIN-RELATED"/>
    <property type="match status" value="1"/>
</dbReference>
<sequence length="849" mass="96575">MRVKEMHPLCCISLESPGIGNDSPGPDAAALSRTRSLPAGGSNGIARRGSEATVAGVLYKWTNYGKGWRSRWFLLRNGVLSYAKICWSENLNLLSPVDEVRLIGEVTANRLARDAATIRRKSHKPPSSSAVVHLKISSFRESKSDDRRFYIFTATKTLHLRTDSRKDRVAWIQALVSTRELYPLRPLSDHLSLAPNHISVSTERLKKRLLEEGGSESLVKECEQIMFAEFSELQEQLHILCQERRNLLDTIRQLEAANIEPEASALHDSEYQLTKNGFSSLGHGKYSECSTTESSDDIEKQEMEEVSDEDEISYYDTKEYFTELGFRCGSTGALDPMSMSGEANTQSIDLENNHVGETVNGFGYPQIARRKKLPDPVEKEKGVSLWSIIKDNVGKDLTRVCLPVYFNEPISSLQKCFEDLEYSFLLDRAYEYGKAGNGLLRALNVAAFAVSGYASSEGRHCKPFNPLLGETYEADYPDKGVRFFSEKVSHHPTVVACHCQGRGWKFWADSNIRSKFWGRSIQLDPVGVLTLEFDDGEIFQWSKVTTTIYNLILGKIYCDHHGNMDIRGNRQYSCRLKFKEQAILDRNPHQVHGFVEDVTGKKVATLFGKWDDSMYYVNGEANVKPKDCTLSDANLLWKRTKPPSNLTRYNLTSFAITLNELTPGLKEKLPPTDSRLRPDQRHLEDGEYEKANIEKQRLEKRQRMSRKMQENGWQPRWFRREGDNGTFRYIGGYWEARALGRWNGCPNIFGEVYEVNFDPLDSDNNECKIVCGGFPRTFLHGSKLFLLNRREEGSLWEPSETRLFAVLVGGQAIPSESYFPNLNDFNRLQLLKFVISLMDLALHVHSFSA</sequence>
<evidence type="ECO:0000256" key="6">
    <source>
        <dbReference type="ARBA" id="ARBA00023121"/>
    </source>
</evidence>
<dbReference type="InterPro" id="IPR037239">
    <property type="entry name" value="OSBP_sf"/>
</dbReference>
<feature type="domain" description="PH" evidence="7">
    <location>
        <begin position="51"/>
        <end position="180"/>
    </location>
</feature>
<evidence type="ECO:0000256" key="3">
    <source>
        <dbReference type="ARBA" id="ARBA00022448"/>
    </source>
</evidence>